<dbReference type="Proteomes" id="UP001596241">
    <property type="component" value="Unassembled WGS sequence"/>
</dbReference>
<evidence type="ECO:0000313" key="2">
    <source>
        <dbReference type="EMBL" id="MFC5894600.1"/>
    </source>
</evidence>
<protein>
    <submittedName>
        <fullName evidence="2">Helix-turn-helix transcriptional regulator</fullName>
    </submittedName>
</protein>
<keyword evidence="3" id="KW-1185">Reference proteome</keyword>
<organism evidence="2 3">
    <name type="scientific">Streptomyces ramulosus</name>
    <dbReference type="NCBI Taxonomy" id="47762"/>
    <lineage>
        <taxon>Bacteria</taxon>
        <taxon>Bacillati</taxon>
        <taxon>Actinomycetota</taxon>
        <taxon>Actinomycetes</taxon>
        <taxon>Kitasatosporales</taxon>
        <taxon>Streptomycetaceae</taxon>
        <taxon>Streptomyces</taxon>
    </lineage>
</organism>
<dbReference type="Gene3D" id="1.10.10.10">
    <property type="entry name" value="Winged helix-like DNA-binding domain superfamily/Winged helix DNA-binding domain"/>
    <property type="match status" value="1"/>
</dbReference>
<dbReference type="EMBL" id="JBHSPW010000007">
    <property type="protein sequence ID" value="MFC5894600.1"/>
    <property type="molecule type" value="Genomic_DNA"/>
</dbReference>
<dbReference type="SUPFAM" id="SSF46894">
    <property type="entry name" value="C-terminal effector domain of the bipartite response regulators"/>
    <property type="match status" value="1"/>
</dbReference>
<dbReference type="SMART" id="SM00421">
    <property type="entry name" value="HTH_LUXR"/>
    <property type="match status" value="1"/>
</dbReference>
<dbReference type="InterPro" id="IPR036388">
    <property type="entry name" value="WH-like_DNA-bd_sf"/>
</dbReference>
<evidence type="ECO:0000259" key="1">
    <source>
        <dbReference type="SMART" id="SM00421"/>
    </source>
</evidence>
<dbReference type="PANTHER" id="PTHR34293:SF1">
    <property type="entry name" value="HTH-TYPE TRANSCRIPTIONAL REGULATOR TRMBL2"/>
    <property type="match status" value="1"/>
</dbReference>
<accession>A0ABW1FK27</accession>
<dbReference type="InterPro" id="IPR000792">
    <property type="entry name" value="Tscrpt_reg_LuxR_C"/>
</dbReference>
<proteinExistence type="predicted"/>
<dbReference type="RefSeq" id="WP_386460229.1">
    <property type="nucleotide sequence ID" value="NZ_BAAAWG010000015.1"/>
</dbReference>
<dbReference type="PANTHER" id="PTHR34293">
    <property type="entry name" value="HTH-TYPE TRANSCRIPTIONAL REGULATOR TRMBL2"/>
    <property type="match status" value="1"/>
</dbReference>
<comment type="caution">
    <text evidence="2">The sequence shown here is derived from an EMBL/GenBank/DDBJ whole genome shotgun (WGS) entry which is preliminary data.</text>
</comment>
<sequence>MLRSDMSILGLSGCESDVYRYFLRNPGASRTEFDETSLISREEAESAVDRLCVLGILSTAGGGRYFALEPEAAVDRLADIRLQELHQELHGITQSRRLVGELRAEQGPAGLAAQGVERLRDVSDIRNRIDSLAFFVRREILSVEPYTALSAENIAHAHPLDLRALRRGVRIRNVVRREALHHPPTLAYLKGLAEQGAQIRVTDRRETRILLYDGNIALIPADIADASGGALLVQERGLLALVQGHFEKIWDGAEPLTDPDRPAPGVCPTDGEKRVLQLMCQVSKDEIGARNLGVSVRTYRRHIADLLTSLGAANRAHAALIARERGWI</sequence>
<feature type="domain" description="HTH luxR-type" evidence="1">
    <location>
        <begin position="265"/>
        <end position="322"/>
    </location>
</feature>
<dbReference type="InterPro" id="IPR051797">
    <property type="entry name" value="TrmB-like"/>
</dbReference>
<gene>
    <name evidence="2" type="ORF">ACFP3M_17440</name>
</gene>
<reference evidence="3" key="1">
    <citation type="journal article" date="2019" name="Int. J. Syst. Evol. Microbiol.">
        <title>The Global Catalogue of Microorganisms (GCM) 10K type strain sequencing project: providing services to taxonomists for standard genome sequencing and annotation.</title>
        <authorList>
            <consortium name="The Broad Institute Genomics Platform"/>
            <consortium name="The Broad Institute Genome Sequencing Center for Infectious Disease"/>
            <person name="Wu L."/>
            <person name="Ma J."/>
        </authorList>
    </citation>
    <scope>NUCLEOTIDE SEQUENCE [LARGE SCALE GENOMIC DNA]</scope>
    <source>
        <strain evidence="3">CGMCC 1.15809</strain>
    </source>
</reference>
<name>A0ABW1FK27_9ACTN</name>
<evidence type="ECO:0000313" key="3">
    <source>
        <dbReference type="Proteomes" id="UP001596241"/>
    </source>
</evidence>
<dbReference type="InterPro" id="IPR016032">
    <property type="entry name" value="Sig_transdc_resp-reg_C-effctor"/>
</dbReference>